<dbReference type="STRING" id="1162668.LFE_1928"/>
<name>I0IQQ6_LEPFC</name>
<dbReference type="PATRIC" id="fig|1162668.3.peg.2290"/>
<feature type="domain" description="Formyl transferase N-terminal" evidence="5">
    <location>
        <begin position="20"/>
        <end position="203"/>
    </location>
</feature>
<feature type="binding site" evidence="4">
    <location>
        <position position="86"/>
    </location>
    <ligand>
        <name>(6R)-10-formyltetrahydrofolate</name>
        <dbReference type="ChEBI" id="CHEBI:195366"/>
    </ligand>
</feature>
<reference evidence="6 7" key="1">
    <citation type="journal article" date="2012" name="J. Bacteriol.">
        <title>Complete Genome Sequence of Leptospirillum ferrooxidans Strain C2-3, Isolated from a Fresh Volcanic Ash Deposit on the Island of Miyake, Japan.</title>
        <authorList>
            <person name="Fujimura R."/>
            <person name="Sato Y."/>
            <person name="Nishizawa T."/>
            <person name="Oshima K."/>
            <person name="Kim S.-W."/>
            <person name="Hattori M."/>
            <person name="Kamijo T."/>
            <person name="Ohta H."/>
        </authorList>
    </citation>
    <scope>NUCLEOTIDE SEQUENCE [LARGE SCALE GENOMIC DNA]</scope>
    <source>
        <strain evidence="6 7">C2-3</strain>
    </source>
</reference>
<gene>
    <name evidence="4" type="primary">purN</name>
    <name evidence="6" type="ordered locus">LFE_1928</name>
</gene>
<evidence type="ECO:0000313" key="7">
    <source>
        <dbReference type="Proteomes" id="UP000007382"/>
    </source>
</evidence>
<feature type="binding site" evidence="4">
    <location>
        <begin position="29"/>
        <end position="31"/>
    </location>
    <ligand>
        <name>N(1)-(5-phospho-beta-D-ribosyl)glycinamide</name>
        <dbReference type="ChEBI" id="CHEBI:143788"/>
    </ligand>
</feature>
<organism evidence="6 7">
    <name type="scientific">Leptospirillum ferrooxidans (strain C2-3)</name>
    <dbReference type="NCBI Taxonomy" id="1162668"/>
    <lineage>
        <taxon>Bacteria</taxon>
        <taxon>Pseudomonadati</taxon>
        <taxon>Nitrospirota</taxon>
        <taxon>Nitrospiria</taxon>
        <taxon>Nitrospirales</taxon>
        <taxon>Nitrospiraceae</taxon>
        <taxon>Leptospirillum</taxon>
    </lineage>
</organism>
<dbReference type="Proteomes" id="UP000007382">
    <property type="component" value="Chromosome"/>
</dbReference>
<dbReference type="Pfam" id="PF00551">
    <property type="entry name" value="Formyl_trans_N"/>
    <property type="match status" value="1"/>
</dbReference>
<sequence>MTDPSDQRGKDSLGASRKLRLALFASGSGTNAEAIIKACQKGELGPLPLVDPVVIVCDKPGARVLDRARELGVPALLFPSKDFSSRESHEKAILTELSRLDVEAIALAGYMRIIGKALIEAFPGKILNIHPSLLPSFPGMAAHRQAIDYGVRFTGVTVHIVDEGMDTGPIILQKVAPILEGDTEEILSERMRPLEHQAYIEAISHLSKGTMRIVGRKVILGESQSGG</sequence>
<dbReference type="GO" id="GO:0006189">
    <property type="term" value="P:'de novo' IMP biosynthetic process"/>
    <property type="evidence" value="ECO:0007669"/>
    <property type="project" value="UniProtKB-UniRule"/>
</dbReference>
<comment type="function">
    <text evidence="4">Catalyzes the transfer of a formyl group from 10-formyltetrahydrofolate to 5-phospho-ribosyl-glycinamide (GAR), producing 5-phospho-ribosyl-N-formylglycinamide (FGAR) and tetrahydrofolate.</text>
</comment>
<dbReference type="Gene3D" id="3.40.50.170">
    <property type="entry name" value="Formyl transferase, N-terminal domain"/>
    <property type="match status" value="1"/>
</dbReference>
<dbReference type="InterPro" id="IPR004607">
    <property type="entry name" value="GART"/>
</dbReference>
<keyword evidence="3 4" id="KW-0658">Purine biosynthesis</keyword>
<evidence type="ECO:0000256" key="2">
    <source>
        <dbReference type="ARBA" id="ARBA00022679"/>
    </source>
</evidence>
<feature type="active site" description="Proton donor" evidence="4">
    <location>
        <position position="130"/>
    </location>
</feature>
<dbReference type="PANTHER" id="PTHR43369">
    <property type="entry name" value="PHOSPHORIBOSYLGLYCINAMIDE FORMYLTRANSFERASE"/>
    <property type="match status" value="1"/>
</dbReference>
<dbReference type="OrthoDB" id="9806170at2"/>
<dbReference type="HOGENOM" id="CLU_038395_1_0_0"/>
<dbReference type="eggNOG" id="COG0299">
    <property type="taxonomic scope" value="Bacteria"/>
</dbReference>
<evidence type="ECO:0000256" key="1">
    <source>
        <dbReference type="ARBA" id="ARBA00005054"/>
    </source>
</evidence>
<proteinExistence type="inferred from homology"/>
<reference evidence="7" key="2">
    <citation type="submission" date="2012-03" db="EMBL/GenBank/DDBJ databases">
        <title>The complete genome sequence of the pioneer microbe on fresh volcanic deposit, Leptospirillum ferrooxidans strain C2-3.</title>
        <authorList>
            <person name="Fujimura R."/>
            <person name="Sato Y."/>
            <person name="Nishizawa T."/>
            <person name="Nanba K."/>
            <person name="Oshima K."/>
            <person name="Hattori M."/>
            <person name="Kamijo T."/>
            <person name="Ohta H."/>
        </authorList>
    </citation>
    <scope>NUCLEOTIDE SEQUENCE [LARGE SCALE GENOMIC DNA]</scope>
    <source>
        <strain evidence="7">C2-3</strain>
    </source>
</reference>
<evidence type="ECO:0000259" key="5">
    <source>
        <dbReference type="Pfam" id="PF00551"/>
    </source>
</evidence>
<dbReference type="GO" id="GO:0004644">
    <property type="term" value="F:phosphoribosylglycinamide formyltransferase activity"/>
    <property type="evidence" value="ECO:0007669"/>
    <property type="project" value="UniProtKB-UniRule"/>
</dbReference>
<comment type="pathway">
    <text evidence="1 4">Purine metabolism; IMP biosynthesis via de novo pathway; N(2)-formyl-N(1)-(5-phospho-D-ribosyl)glycinamide from N(1)-(5-phospho-D-ribosyl)glycinamide (10-formyl THF route): step 1/1.</text>
</comment>
<protein>
    <recommendedName>
        <fullName evidence="4">Phosphoribosylglycinamide formyltransferase</fullName>
        <ecNumber evidence="4">2.1.2.2</ecNumber>
    </recommendedName>
    <alternativeName>
        <fullName evidence="4">5'-phosphoribosylglycinamide transformylase</fullName>
    </alternativeName>
    <alternativeName>
        <fullName evidence="4">GAR transformylase</fullName>
        <shortName evidence="4">GART</shortName>
    </alternativeName>
</protein>
<evidence type="ECO:0000256" key="4">
    <source>
        <dbReference type="HAMAP-Rule" id="MF_01930"/>
    </source>
</evidence>
<evidence type="ECO:0000313" key="6">
    <source>
        <dbReference type="EMBL" id="BAM07605.1"/>
    </source>
</evidence>
<feature type="binding site" evidence="4">
    <location>
        <position position="128"/>
    </location>
    <ligand>
        <name>(6R)-10-formyltetrahydrofolate</name>
        <dbReference type="ChEBI" id="CHEBI:195366"/>
    </ligand>
</feature>
<dbReference type="InterPro" id="IPR036477">
    <property type="entry name" value="Formyl_transf_N_sf"/>
</dbReference>
<keyword evidence="2 4" id="KW-0808">Transferase</keyword>
<accession>I0IQQ6</accession>
<dbReference type="RefSeq" id="WP_014450089.1">
    <property type="nucleotide sequence ID" value="NC_017094.1"/>
</dbReference>
<comment type="similarity">
    <text evidence="4">Belongs to the GART family.</text>
</comment>
<comment type="catalytic activity">
    <reaction evidence="4">
        <text>N(1)-(5-phospho-beta-D-ribosyl)glycinamide + (6R)-10-formyltetrahydrofolate = N(2)-formyl-N(1)-(5-phospho-beta-D-ribosyl)glycinamide + (6S)-5,6,7,8-tetrahydrofolate + H(+)</text>
        <dbReference type="Rhea" id="RHEA:15053"/>
        <dbReference type="ChEBI" id="CHEBI:15378"/>
        <dbReference type="ChEBI" id="CHEBI:57453"/>
        <dbReference type="ChEBI" id="CHEBI:143788"/>
        <dbReference type="ChEBI" id="CHEBI:147286"/>
        <dbReference type="ChEBI" id="CHEBI:195366"/>
        <dbReference type="EC" id="2.1.2.2"/>
    </reaction>
</comment>
<feature type="site" description="Raises pKa of active site His" evidence="4">
    <location>
        <position position="166"/>
    </location>
</feature>
<dbReference type="PANTHER" id="PTHR43369:SF2">
    <property type="entry name" value="PHOSPHORIBOSYLGLYCINAMIDE FORMYLTRANSFERASE"/>
    <property type="match status" value="1"/>
</dbReference>
<dbReference type="AlphaFoldDB" id="I0IQQ6"/>
<dbReference type="UniPathway" id="UPA00074">
    <property type="reaction ID" value="UER00126"/>
</dbReference>
<dbReference type="SUPFAM" id="SSF53328">
    <property type="entry name" value="Formyltransferase"/>
    <property type="match status" value="1"/>
</dbReference>
<dbReference type="CDD" id="cd08645">
    <property type="entry name" value="FMT_core_GART"/>
    <property type="match status" value="1"/>
</dbReference>
<evidence type="ECO:0000256" key="3">
    <source>
        <dbReference type="ARBA" id="ARBA00022755"/>
    </source>
</evidence>
<dbReference type="EC" id="2.1.2.2" evidence="4"/>
<keyword evidence="7" id="KW-1185">Reference proteome</keyword>
<dbReference type="InterPro" id="IPR002376">
    <property type="entry name" value="Formyl_transf_N"/>
</dbReference>
<feature type="binding site" evidence="4">
    <location>
        <begin position="111"/>
        <end position="114"/>
    </location>
    <ligand>
        <name>(6R)-10-formyltetrahydrofolate</name>
        <dbReference type="ChEBI" id="CHEBI:195366"/>
    </ligand>
</feature>
<dbReference type="GO" id="GO:0005737">
    <property type="term" value="C:cytoplasm"/>
    <property type="evidence" value="ECO:0007669"/>
    <property type="project" value="TreeGrafter"/>
</dbReference>
<dbReference type="HAMAP" id="MF_01930">
    <property type="entry name" value="PurN"/>
    <property type="match status" value="1"/>
</dbReference>
<dbReference type="EMBL" id="AP012342">
    <property type="protein sequence ID" value="BAM07605.1"/>
    <property type="molecule type" value="Genomic_DNA"/>
</dbReference>
<dbReference type="NCBIfam" id="TIGR00639">
    <property type="entry name" value="PurN"/>
    <property type="match status" value="1"/>
</dbReference>
<dbReference type="KEGG" id="lfc:LFE_1928"/>